<keyword evidence="3" id="KW-1185">Reference proteome</keyword>
<dbReference type="PANTHER" id="PTHR47642">
    <property type="entry name" value="ATP-DEPENDENT DNA HELICASE"/>
    <property type="match status" value="1"/>
</dbReference>
<dbReference type="InterPro" id="IPR027417">
    <property type="entry name" value="P-loop_NTPase"/>
</dbReference>
<dbReference type="RefSeq" id="WP_343164903.1">
    <property type="nucleotide sequence ID" value="NZ_JBHRSV010000012.1"/>
</dbReference>
<protein>
    <submittedName>
        <fullName evidence="2">ATP-dependent RecD-like DNA helicase</fullName>
    </submittedName>
</protein>
<evidence type="ECO:0000313" key="2">
    <source>
        <dbReference type="EMBL" id="MFC2925909.1"/>
    </source>
</evidence>
<accession>A0ABV6ZX15</accession>
<dbReference type="SUPFAM" id="SSF52540">
    <property type="entry name" value="P-loop containing nucleoside triphosphate hydrolases"/>
    <property type="match status" value="2"/>
</dbReference>
<evidence type="ECO:0000259" key="1">
    <source>
        <dbReference type="SMART" id="SM00382"/>
    </source>
</evidence>
<dbReference type="InterPro" id="IPR010285">
    <property type="entry name" value="DNA_helicase_pif1-like_DEAD"/>
</dbReference>
<sequence length="428" mass="46727">MSAPATRPDSRTDAALDLLVRGRAHIFLTGRAGTGKTTLVRRFMDQAGEDAAIVAPTGVAAMNAGGQTIHSFFRLPPRLISPGDVKRLRHAKVIRALKTLVIDEISMVRADLMSAIDLSLRLNRGIDEPFGGVRIIAVGDLAQLPPVVQGEVAQYLDEEFGGPFFFNSPAFADAGFLRLELDTVFRQDDPDFIDILSGVRDADLTQSQAARLNERVTQATGFDASATHVVLTPTNEQAFRINAQRLAALPGRETAFDGAVKGEFDPRLFPTESPLLLKPGARVMMIRNDPGGRFVNGTLGEVDSVEGGAVRVRIGTEIVRVDPVDWERVKYVYDEKEKAIGQEVIGAFKQLPLRLAWAMTVHKSQGLTLDKLYVDMGRGMFAHGQAYVALSRARALDGLWLSRALRPSDLVRDPRVDGIRSVTHDAPI</sequence>
<comment type="caution">
    <text evidence="2">The sequence shown here is derived from an EMBL/GenBank/DDBJ whole genome shotgun (WGS) entry which is preliminary data.</text>
</comment>
<dbReference type="Pfam" id="PF05970">
    <property type="entry name" value="PIF1"/>
    <property type="match status" value="1"/>
</dbReference>
<organism evidence="2 3">
    <name type="scientific">Hyphobacterium vulgare</name>
    <dbReference type="NCBI Taxonomy" id="1736751"/>
    <lineage>
        <taxon>Bacteria</taxon>
        <taxon>Pseudomonadati</taxon>
        <taxon>Pseudomonadota</taxon>
        <taxon>Alphaproteobacteria</taxon>
        <taxon>Maricaulales</taxon>
        <taxon>Maricaulaceae</taxon>
        <taxon>Hyphobacterium</taxon>
    </lineage>
</organism>
<dbReference type="Gene3D" id="2.30.30.940">
    <property type="match status" value="1"/>
</dbReference>
<dbReference type="InterPro" id="IPR003593">
    <property type="entry name" value="AAA+_ATPase"/>
</dbReference>
<dbReference type="SMART" id="SM00382">
    <property type="entry name" value="AAA"/>
    <property type="match status" value="1"/>
</dbReference>
<evidence type="ECO:0000313" key="3">
    <source>
        <dbReference type="Proteomes" id="UP001595379"/>
    </source>
</evidence>
<name>A0ABV6ZX15_9PROT</name>
<dbReference type="EMBL" id="JBHRSV010000012">
    <property type="protein sequence ID" value="MFC2925909.1"/>
    <property type="molecule type" value="Genomic_DNA"/>
</dbReference>
<dbReference type="Gene3D" id="3.40.50.300">
    <property type="entry name" value="P-loop containing nucleotide triphosphate hydrolases"/>
    <property type="match status" value="2"/>
</dbReference>
<dbReference type="PANTHER" id="PTHR47642:SF7">
    <property type="entry name" value="ATP-DEPENDENT DNA HELICASE PIF1"/>
    <property type="match status" value="1"/>
</dbReference>
<dbReference type="Proteomes" id="UP001595379">
    <property type="component" value="Unassembled WGS sequence"/>
</dbReference>
<dbReference type="CDD" id="cd18809">
    <property type="entry name" value="SF1_C_RecD"/>
    <property type="match status" value="1"/>
</dbReference>
<dbReference type="InterPro" id="IPR051055">
    <property type="entry name" value="PIF1_helicase"/>
</dbReference>
<feature type="domain" description="AAA+ ATPase" evidence="1">
    <location>
        <begin position="22"/>
        <end position="191"/>
    </location>
</feature>
<gene>
    <name evidence="2" type="ORF">ACFOOR_07305</name>
</gene>
<reference evidence="3" key="1">
    <citation type="journal article" date="2019" name="Int. J. Syst. Evol. Microbiol.">
        <title>The Global Catalogue of Microorganisms (GCM) 10K type strain sequencing project: providing services to taxonomists for standard genome sequencing and annotation.</title>
        <authorList>
            <consortium name="The Broad Institute Genomics Platform"/>
            <consortium name="The Broad Institute Genome Sequencing Center for Infectious Disease"/>
            <person name="Wu L."/>
            <person name="Ma J."/>
        </authorList>
    </citation>
    <scope>NUCLEOTIDE SEQUENCE [LARGE SCALE GENOMIC DNA]</scope>
    <source>
        <strain evidence="3">KCTC 52487</strain>
    </source>
</reference>
<proteinExistence type="predicted"/>